<dbReference type="Proteomes" id="UP000011996">
    <property type="component" value="Unassembled WGS sequence"/>
</dbReference>
<evidence type="ECO:0000259" key="1">
    <source>
        <dbReference type="Pfam" id="PF06439"/>
    </source>
</evidence>
<reference evidence="2 3" key="1">
    <citation type="journal article" date="2013" name="Mar. Genomics">
        <title>Expression of sulfatases in Rhodopirellula baltica and the diversity of sulfatases in the genus Rhodopirellula.</title>
        <authorList>
            <person name="Wegner C.E."/>
            <person name="Richter-Heitmann T."/>
            <person name="Klindworth A."/>
            <person name="Klockow C."/>
            <person name="Richter M."/>
            <person name="Achstetter T."/>
            <person name="Glockner F.O."/>
            <person name="Harder J."/>
        </authorList>
    </citation>
    <scope>NUCLEOTIDE SEQUENCE [LARGE SCALE GENOMIC DNA]</scope>
    <source>
        <strain evidence="2 3">SH398</strain>
    </source>
</reference>
<dbReference type="EMBL" id="ANOF01000155">
    <property type="protein sequence ID" value="EMI24514.1"/>
    <property type="molecule type" value="Genomic_DNA"/>
</dbReference>
<gene>
    <name evidence="2" type="ORF">RESH_04885</name>
</gene>
<dbReference type="STRING" id="1263868.RESH_04885"/>
<dbReference type="Gene3D" id="2.60.120.560">
    <property type="entry name" value="Exo-inulinase, domain 1"/>
    <property type="match status" value="1"/>
</dbReference>
<dbReference type="PANTHER" id="PTHR33546">
    <property type="entry name" value="LARGE, MULTIFUNCTIONAL SECRETED PROTEIN-RELATED"/>
    <property type="match status" value="1"/>
</dbReference>
<dbReference type="GO" id="GO:0016787">
    <property type="term" value="F:hydrolase activity"/>
    <property type="evidence" value="ECO:0007669"/>
    <property type="project" value="InterPro"/>
</dbReference>
<feature type="domain" description="3-keto-alpha-glucoside-1,2-lyase/3-keto-2-hydroxy-glucal hydratase" evidence="1">
    <location>
        <begin position="162"/>
        <end position="353"/>
    </location>
</feature>
<dbReference type="AlphaFoldDB" id="M5SEC0"/>
<dbReference type="PATRIC" id="fig|1263868.3.peg.5310"/>
<comment type="caution">
    <text evidence="2">The sequence shown here is derived from an EMBL/GenBank/DDBJ whole genome shotgun (WGS) entry which is preliminary data.</text>
</comment>
<dbReference type="InterPro" id="IPR010496">
    <property type="entry name" value="AL/BT2_dom"/>
</dbReference>
<proteinExistence type="predicted"/>
<name>M5SEC0_9BACT</name>
<protein>
    <submittedName>
        <fullName evidence="2">Large multi-functional protein</fullName>
    </submittedName>
</protein>
<evidence type="ECO:0000313" key="2">
    <source>
        <dbReference type="EMBL" id="EMI24514.1"/>
    </source>
</evidence>
<dbReference type="PANTHER" id="PTHR33546:SF1">
    <property type="entry name" value="LARGE, MULTIFUNCTIONAL SECRETED PROTEIN"/>
    <property type="match status" value="1"/>
</dbReference>
<organism evidence="2 3">
    <name type="scientific">Rhodopirellula europaea SH398</name>
    <dbReference type="NCBI Taxonomy" id="1263868"/>
    <lineage>
        <taxon>Bacteria</taxon>
        <taxon>Pseudomonadati</taxon>
        <taxon>Planctomycetota</taxon>
        <taxon>Planctomycetia</taxon>
        <taxon>Pirellulales</taxon>
        <taxon>Pirellulaceae</taxon>
        <taxon>Rhodopirellula</taxon>
    </lineage>
</organism>
<accession>M5SEC0</accession>
<dbReference type="Pfam" id="PF06439">
    <property type="entry name" value="3keto-disac_hyd"/>
    <property type="match status" value="1"/>
</dbReference>
<evidence type="ECO:0000313" key="3">
    <source>
        <dbReference type="Proteomes" id="UP000011996"/>
    </source>
</evidence>
<sequence length="360" mass="39565">MRRLLCLQDAPSYEVVFLDRVACSMSMKTRSKVPVCFCALFLLVVGPVCGALAADTTSKTKPKIQPYPNAVVWTNAAKAQAEFDGFEFVGEFVRDDQAMQVTPSEGRFYVSVYDGGFPGTGWDGSPVVHEWSDREGIESRVAGWQKIDRSEMVVGKKPPADAIVLFDGTNTNAWKNGKIADGVLKAGARTKATFQDFRLYLEFQIPLKPEPPISHPHRGNSGVFAVGAYEVQISDNFGLDPSPEAWQDIVMLKPVNTWCGSIYGIREADWNVCLPPLAWQSMEIDFTAARFEDGMKVQSAVISVTQNGVLIHDRVELPEGTGGGPAGPRPDVAEGPIYLQNHGNPNRFRNIWIVPRSSAK</sequence>